<dbReference type="InterPro" id="IPR004378">
    <property type="entry name" value="F420H2_quin_Rdtase"/>
</dbReference>
<dbReference type="Gene3D" id="2.30.110.10">
    <property type="entry name" value="Electron Transport, Fmn-binding Protein, Chain A"/>
    <property type="match status" value="1"/>
</dbReference>
<evidence type="ECO:0000256" key="2">
    <source>
        <dbReference type="ARBA" id="ARBA00049106"/>
    </source>
</evidence>
<gene>
    <name evidence="3" type="ORF">EFL26_19210</name>
</gene>
<dbReference type="Proteomes" id="UP000279994">
    <property type="component" value="Unassembled WGS sequence"/>
</dbReference>
<keyword evidence="4" id="KW-1185">Reference proteome</keyword>
<dbReference type="AlphaFoldDB" id="A0A3N0GL02"/>
<dbReference type="GO" id="GO:0016491">
    <property type="term" value="F:oxidoreductase activity"/>
    <property type="evidence" value="ECO:0007669"/>
    <property type="project" value="InterPro"/>
</dbReference>
<sequence>MNALTPVAIWLGSIPWLPRFLPQITAIDKFIQRVTKGTWSLLRIAGLPSMMLTVLGRKSGIARSTPILCVPYHHGYLIAGSNFGGRKAPVWVLNVRAAQRVTVTVDGRTFDATPRELSGDERAAAWEHMLRTWPNYARYAERTDRVIPVFLLTKVA</sequence>
<dbReference type="GO" id="GO:0005886">
    <property type="term" value="C:plasma membrane"/>
    <property type="evidence" value="ECO:0007669"/>
    <property type="project" value="TreeGrafter"/>
</dbReference>
<evidence type="ECO:0000313" key="3">
    <source>
        <dbReference type="EMBL" id="RNM12720.1"/>
    </source>
</evidence>
<comment type="caution">
    <text evidence="3">The sequence shown here is derived from an EMBL/GenBank/DDBJ whole genome shotgun (WGS) entry which is preliminary data.</text>
</comment>
<name>A0A3N0GL02_9ACTN</name>
<dbReference type="GO" id="GO:0070967">
    <property type="term" value="F:coenzyme F420 binding"/>
    <property type="evidence" value="ECO:0007669"/>
    <property type="project" value="TreeGrafter"/>
</dbReference>
<reference evidence="3 4" key="1">
    <citation type="submission" date="2018-11" db="EMBL/GenBank/DDBJ databases">
        <authorList>
            <person name="Li F."/>
        </authorList>
    </citation>
    <scope>NUCLEOTIDE SEQUENCE [LARGE SCALE GENOMIC DNA]</scope>
    <source>
        <strain evidence="3 4">Gsoil 818</strain>
    </source>
</reference>
<comment type="similarity">
    <text evidence="1">Belongs to the F420H(2)-dependent quinone reductase family.</text>
</comment>
<protein>
    <submittedName>
        <fullName evidence="3">Nitroreductase family deazaflavin-dependent oxidoreductase</fullName>
    </submittedName>
</protein>
<dbReference type="Pfam" id="PF04075">
    <property type="entry name" value="F420H2_quin_red"/>
    <property type="match status" value="1"/>
</dbReference>
<dbReference type="PANTHER" id="PTHR39428">
    <property type="entry name" value="F420H(2)-DEPENDENT QUINONE REDUCTASE RV1261C"/>
    <property type="match status" value="1"/>
</dbReference>
<dbReference type="PANTHER" id="PTHR39428:SF1">
    <property type="entry name" value="F420H(2)-DEPENDENT QUINONE REDUCTASE RV1261C"/>
    <property type="match status" value="1"/>
</dbReference>
<dbReference type="NCBIfam" id="TIGR00026">
    <property type="entry name" value="hi_GC_TIGR00026"/>
    <property type="match status" value="1"/>
</dbReference>
<comment type="catalytic activity">
    <reaction evidence="2">
        <text>oxidized coenzyme F420-(gamma-L-Glu)(n) + a quinol + H(+) = reduced coenzyme F420-(gamma-L-Glu)(n) + a quinone</text>
        <dbReference type="Rhea" id="RHEA:39663"/>
        <dbReference type="Rhea" id="RHEA-COMP:12939"/>
        <dbReference type="Rhea" id="RHEA-COMP:14378"/>
        <dbReference type="ChEBI" id="CHEBI:15378"/>
        <dbReference type="ChEBI" id="CHEBI:24646"/>
        <dbReference type="ChEBI" id="CHEBI:132124"/>
        <dbReference type="ChEBI" id="CHEBI:133980"/>
        <dbReference type="ChEBI" id="CHEBI:139511"/>
    </reaction>
</comment>
<proteinExistence type="inferred from homology"/>
<dbReference type="EMBL" id="RJSF01000044">
    <property type="protein sequence ID" value="RNM12720.1"/>
    <property type="molecule type" value="Genomic_DNA"/>
</dbReference>
<accession>A0A3N0GL02</accession>
<evidence type="ECO:0000256" key="1">
    <source>
        <dbReference type="ARBA" id="ARBA00008710"/>
    </source>
</evidence>
<evidence type="ECO:0000313" key="4">
    <source>
        <dbReference type="Proteomes" id="UP000279994"/>
    </source>
</evidence>
<dbReference type="InterPro" id="IPR012349">
    <property type="entry name" value="Split_barrel_FMN-bd"/>
</dbReference>
<dbReference type="RefSeq" id="WP_123224483.1">
    <property type="nucleotide sequence ID" value="NZ_RJSF01000044.1"/>
</dbReference>
<dbReference type="SUPFAM" id="SSF50475">
    <property type="entry name" value="FMN-binding split barrel"/>
    <property type="match status" value="1"/>
</dbReference>
<dbReference type="OrthoDB" id="8225825at2"/>
<organism evidence="3 4">
    <name type="scientific">Nocardioides pocheonensis</name>
    <dbReference type="NCBI Taxonomy" id="661485"/>
    <lineage>
        <taxon>Bacteria</taxon>
        <taxon>Bacillati</taxon>
        <taxon>Actinomycetota</taxon>
        <taxon>Actinomycetes</taxon>
        <taxon>Propionibacteriales</taxon>
        <taxon>Nocardioidaceae</taxon>
        <taxon>Nocardioides</taxon>
    </lineage>
</organism>